<feature type="binding site" evidence="6">
    <location>
        <position position="327"/>
    </location>
    <ligand>
        <name>S-adenosyl-L-methionine</name>
        <dbReference type="ChEBI" id="CHEBI:59789"/>
    </ligand>
</feature>
<dbReference type="Gene3D" id="2.40.50.140">
    <property type="entry name" value="Nucleic acid-binding proteins"/>
    <property type="match status" value="1"/>
</dbReference>
<dbReference type="GO" id="GO:0070041">
    <property type="term" value="F:rRNA (uridine-C5-)-methyltransferase activity"/>
    <property type="evidence" value="ECO:0007669"/>
    <property type="project" value="TreeGrafter"/>
</dbReference>
<evidence type="ECO:0000256" key="2">
    <source>
        <dbReference type="ARBA" id="ARBA00022603"/>
    </source>
</evidence>
<dbReference type="SUPFAM" id="SSF53335">
    <property type="entry name" value="S-adenosyl-L-methionine-dependent methyltransferases"/>
    <property type="match status" value="1"/>
</dbReference>
<dbReference type="EMBL" id="PNGT01000001">
    <property type="protein sequence ID" value="PMC53140.1"/>
    <property type="molecule type" value="Genomic_DNA"/>
</dbReference>
<keyword evidence="5" id="KW-0411">Iron-sulfur</keyword>
<dbReference type="RefSeq" id="WP_102189302.1">
    <property type="nucleotide sequence ID" value="NZ_CAUTAO010000006.1"/>
</dbReference>
<feature type="binding site" evidence="6">
    <location>
        <position position="306"/>
    </location>
    <ligand>
        <name>S-adenosyl-L-methionine</name>
        <dbReference type="ChEBI" id="CHEBI:59789"/>
    </ligand>
</feature>
<sequence length="445" mass="50358">MQKNEIFTGKVIDYTHDGLGIVKIDNFPIFIEDVIEGEEVEFKIIKLKKNLGYGKALKIIEKSSNRVEGIPKTSGANLVHMSYEEQLRFKTKKVQNVMNKTLGQNSVEVLETLGMKDGYHYRNKSVIPVQKVDNEVKMGYYKPRSHDVVNIEKCFIQYDEHNKLMNYTRDLIAEMNLSIYDEKTHKGAIRHIMFRTNSNKTETMVGIIVNEKFPGLDEFVTKITEFDSRIVSVMLNINNKKTNVIFGDKTENLYGKDFITDTLGGIEFKISLRSFYQVNPIQTEVLYSKALELAKLNQDDTIIDAYCGIGTISLFAAQKVKKVYGIEIVEAAVLDARENAKNNNITNAEFLLGKSEDVIKDLISKDVQIDAVIVDPPRKGCEESFLKDLASMGIEKIVYVSCNPATLARDMEIMRGLGYKLGAVQPVDMFPGTYHVEAVSLLVKE</sequence>
<proteinExistence type="inferred from homology"/>
<evidence type="ECO:0000256" key="1">
    <source>
        <dbReference type="ARBA" id="ARBA00022485"/>
    </source>
</evidence>
<dbReference type="PROSITE" id="PS01230">
    <property type="entry name" value="TRMA_1"/>
    <property type="match status" value="1"/>
</dbReference>
<dbReference type="AlphaFoldDB" id="A0A2N6SGT4"/>
<organism evidence="9 10">
    <name type="scientific">Gemella sanguinis</name>
    <dbReference type="NCBI Taxonomy" id="84135"/>
    <lineage>
        <taxon>Bacteria</taxon>
        <taxon>Bacillati</taxon>
        <taxon>Bacillota</taxon>
        <taxon>Bacilli</taxon>
        <taxon>Bacillales</taxon>
        <taxon>Gemellaceae</taxon>
        <taxon>Gemella</taxon>
    </lineage>
</organism>
<dbReference type="InterPro" id="IPR012340">
    <property type="entry name" value="NA-bd_OB-fold"/>
</dbReference>
<feature type="active site" evidence="7">
    <location>
        <position position="402"/>
    </location>
</feature>
<dbReference type="NCBIfam" id="TIGR00479">
    <property type="entry name" value="rumA"/>
    <property type="match status" value="1"/>
</dbReference>
<evidence type="ECO:0000256" key="4">
    <source>
        <dbReference type="ARBA" id="ARBA00022691"/>
    </source>
</evidence>
<dbReference type="STRING" id="84135.GCA_001052115_00004"/>
<keyword evidence="1" id="KW-0408">Iron</keyword>
<comment type="caution">
    <text evidence="9">The sequence shown here is derived from an EMBL/GenBank/DDBJ whole genome shotgun (WGS) entry which is preliminary data.</text>
</comment>
<dbReference type="PROSITE" id="PS51687">
    <property type="entry name" value="SAM_MT_RNA_M5U"/>
    <property type="match status" value="1"/>
</dbReference>
<evidence type="ECO:0000259" key="8">
    <source>
        <dbReference type="PROSITE" id="PS50926"/>
    </source>
</evidence>
<feature type="binding site" evidence="6">
    <location>
        <position position="375"/>
    </location>
    <ligand>
        <name>S-adenosyl-L-methionine</name>
        <dbReference type="ChEBI" id="CHEBI:59789"/>
    </ligand>
</feature>
<dbReference type="CDD" id="cd02440">
    <property type="entry name" value="AdoMet_MTases"/>
    <property type="match status" value="1"/>
</dbReference>
<dbReference type="SUPFAM" id="SSF50249">
    <property type="entry name" value="Nucleic acid-binding proteins"/>
    <property type="match status" value="1"/>
</dbReference>
<evidence type="ECO:0000256" key="3">
    <source>
        <dbReference type="ARBA" id="ARBA00022679"/>
    </source>
</evidence>
<comment type="similarity">
    <text evidence="6">Belongs to the class I-like SAM-binding methyltransferase superfamily. RNA M5U methyltransferase family.</text>
</comment>
<dbReference type="GO" id="GO:0051539">
    <property type="term" value="F:4 iron, 4 sulfur cluster binding"/>
    <property type="evidence" value="ECO:0007669"/>
    <property type="project" value="UniProtKB-KW"/>
</dbReference>
<feature type="active site" description="Nucleophile" evidence="6">
    <location>
        <position position="402"/>
    </location>
</feature>
<dbReference type="InterPro" id="IPR010280">
    <property type="entry name" value="U5_MeTrfase_fam"/>
</dbReference>
<dbReference type="InterPro" id="IPR002792">
    <property type="entry name" value="TRAM_dom"/>
</dbReference>
<dbReference type="Proteomes" id="UP000235670">
    <property type="component" value="Unassembled WGS sequence"/>
</dbReference>
<dbReference type="OrthoDB" id="9804590at2"/>
<dbReference type="PANTHER" id="PTHR11061:SF30">
    <property type="entry name" value="TRNA (URACIL(54)-C(5))-METHYLTRANSFERASE"/>
    <property type="match status" value="1"/>
</dbReference>
<evidence type="ECO:0000256" key="7">
    <source>
        <dbReference type="PROSITE-ProRule" id="PRU10015"/>
    </source>
</evidence>
<feature type="binding site" evidence="6">
    <location>
        <position position="277"/>
    </location>
    <ligand>
        <name>S-adenosyl-L-methionine</name>
        <dbReference type="ChEBI" id="CHEBI:59789"/>
    </ligand>
</feature>
<dbReference type="FunFam" id="2.40.50.1070:FF:000003">
    <property type="entry name" value="23S rRNA (Uracil-5-)-methyltransferase RumA"/>
    <property type="match status" value="1"/>
</dbReference>
<feature type="domain" description="TRAM" evidence="8">
    <location>
        <begin position="1"/>
        <end position="58"/>
    </location>
</feature>
<dbReference type="InterPro" id="IPR029063">
    <property type="entry name" value="SAM-dependent_MTases_sf"/>
</dbReference>
<keyword evidence="1" id="KW-0004">4Fe-4S</keyword>
<dbReference type="FunFam" id="3.40.50.150:FF:000009">
    <property type="entry name" value="23S rRNA (Uracil(1939)-C(5))-methyltransferase RlmD"/>
    <property type="match status" value="1"/>
</dbReference>
<keyword evidence="3 6" id="KW-0808">Transferase</keyword>
<reference evidence="9 10" key="1">
    <citation type="submission" date="2017-09" db="EMBL/GenBank/DDBJ databases">
        <title>Bacterial strain isolated from the female urinary microbiota.</title>
        <authorList>
            <person name="Thomas-White K."/>
            <person name="Kumar N."/>
            <person name="Forster S."/>
            <person name="Putonti C."/>
            <person name="Lawley T."/>
            <person name="Wolfe A.J."/>
        </authorList>
    </citation>
    <scope>NUCLEOTIDE SEQUENCE [LARGE SCALE GENOMIC DNA]</scope>
    <source>
        <strain evidence="9 10">UMB0186</strain>
    </source>
</reference>
<evidence type="ECO:0000313" key="10">
    <source>
        <dbReference type="Proteomes" id="UP000235670"/>
    </source>
</evidence>
<dbReference type="Gene3D" id="2.40.50.1070">
    <property type="match status" value="1"/>
</dbReference>
<evidence type="ECO:0000256" key="5">
    <source>
        <dbReference type="ARBA" id="ARBA00023014"/>
    </source>
</evidence>
<name>A0A2N6SGT4_9BACL</name>
<keyword evidence="1" id="KW-0479">Metal-binding</keyword>
<dbReference type="InterPro" id="IPR030390">
    <property type="entry name" value="MeTrfase_TrmA_AS"/>
</dbReference>
<gene>
    <name evidence="9" type="ORF">CJ218_00940</name>
</gene>
<keyword evidence="2 6" id="KW-0489">Methyltransferase</keyword>
<dbReference type="PANTHER" id="PTHR11061">
    <property type="entry name" value="RNA M5U METHYLTRANSFERASE"/>
    <property type="match status" value="1"/>
</dbReference>
<dbReference type="Pfam" id="PF05958">
    <property type="entry name" value="tRNA_U5-meth_tr"/>
    <property type="match status" value="1"/>
</dbReference>
<evidence type="ECO:0000256" key="6">
    <source>
        <dbReference type="PROSITE-ProRule" id="PRU01024"/>
    </source>
</evidence>
<keyword evidence="4 6" id="KW-0949">S-adenosyl-L-methionine</keyword>
<dbReference type="PROSITE" id="PS50926">
    <property type="entry name" value="TRAM"/>
    <property type="match status" value="1"/>
</dbReference>
<protein>
    <submittedName>
        <fullName evidence="9">23S rRNA (Uracil(1939)-C(5))-methyltransferase RlmD</fullName>
    </submittedName>
</protein>
<dbReference type="GO" id="GO:0070475">
    <property type="term" value="P:rRNA base methylation"/>
    <property type="evidence" value="ECO:0007669"/>
    <property type="project" value="TreeGrafter"/>
</dbReference>
<dbReference type="Gene3D" id="3.40.50.150">
    <property type="entry name" value="Vaccinia Virus protein VP39"/>
    <property type="match status" value="1"/>
</dbReference>
<accession>A0A2N6SGT4</accession>
<evidence type="ECO:0000313" key="9">
    <source>
        <dbReference type="EMBL" id="PMC53140.1"/>
    </source>
</evidence>